<dbReference type="OrthoDB" id="5844362at2759"/>
<sequence>MNSNSTRYDFSNPLNLVSSFLMAANGIFGVICNLSILYIFICVPTERSSFNLICVYRSIGNTIILVWGFMATFIPIGLKETSPFSNNYETVVILSCNNIYMIIQYSGMIIASNRFCAMFFPIMYHKLFNIKITCTFLSIVFLFKLADNIYYLVTFLRKFIRKITYFNPPLIPARDCYTLYSSFYLAWIPNMDPNCHSSQDIPNPFNNTAILVVLLILMNIATFSKIYFFYKSTEPEQREMKRKTKKNKTLFFQTLFQDGVMLIDMLFTFKLSQLSNERYWTFISGTFVWQCVHSVDGFLMVMFNERLSFLKKRLFGIDEKSHTTIQVLTTVHH</sequence>
<evidence type="ECO:0000313" key="4">
    <source>
        <dbReference type="Proteomes" id="UP000008281"/>
    </source>
</evidence>
<feature type="transmembrane region" description="Helical" evidence="1">
    <location>
        <begin position="20"/>
        <end position="43"/>
    </location>
</feature>
<dbReference type="PANTHER" id="PTHR23013:SF19">
    <property type="entry name" value="7TM GPCR SERPENTINE RECEPTOR CLASS X (SRX) DOMAIN-CONTAINING PROTEIN"/>
    <property type="match status" value="1"/>
</dbReference>
<dbReference type="PANTHER" id="PTHR23013">
    <property type="entry name" value="SERPENTINE RECEPTOR"/>
    <property type="match status" value="1"/>
</dbReference>
<dbReference type="Proteomes" id="UP000008281">
    <property type="component" value="Unassembled WGS sequence"/>
</dbReference>
<keyword evidence="1" id="KW-0812">Transmembrane</keyword>
<dbReference type="Gene3D" id="1.20.1070.10">
    <property type="entry name" value="Rhodopsin 7-helix transmembrane proteins"/>
    <property type="match status" value="1"/>
</dbReference>
<feature type="domain" description="7TM GPCR serpentine receptor class x (Srx)" evidence="2">
    <location>
        <begin position="26"/>
        <end position="304"/>
    </location>
</feature>
<feature type="transmembrane region" description="Helical" evidence="1">
    <location>
        <begin position="209"/>
        <end position="230"/>
    </location>
</feature>
<proteinExistence type="predicted"/>
<dbReference type="OMA" id="SCNNIYM"/>
<feature type="transmembrane region" description="Helical" evidence="1">
    <location>
        <begin position="279"/>
        <end position="303"/>
    </location>
</feature>
<keyword evidence="1" id="KW-0472">Membrane</keyword>
<evidence type="ECO:0000256" key="1">
    <source>
        <dbReference type="SAM" id="Phobius"/>
    </source>
</evidence>
<dbReference type="Pfam" id="PF10328">
    <property type="entry name" value="7TM_GPCR_Srx"/>
    <property type="match status" value="1"/>
</dbReference>
<dbReference type="HOGENOM" id="CLU_072408_0_0_1"/>
<dbReference type="eggNOG" id="ENOG502TFQV">
    <property type="taxonomic scope" value="Eukaryota"/>
</dbReference>
<keyword evidence="1" id="KW-1133">Transmembrane helix</keyword>
<evidence type="ECO:0000313" key="3">
    <source>
        <dbReference type="EMBL" id="EFP05797.1"/>
    </source>
</evidence>
<dbReference type="FunCoup" id="E3LPM3">
    <property type="interactions" value="9"/>
</dbReference>
<feature type="transmembrane region" description="Helical" evidence="1">
    <location>
        <begin position="250"/>
        <end position="267"/>
    </location>
</feature>
<feature type="transmembrane region" description="Helical" evidence="1">
    <location>
        <begin position="55"/>
        <end position="78"/>
    </location>
</feature>
<organism evidence="4">
    <name type="scientific">Caenorhabditis remanei</name>
    <name type="common">Caenorhabditis vulgaris</name>
    <dbReference type="NCBI Taxonomy" id="31234"/>
    <lineage>
        <taxon>Eukaryota</taxon>
        <taxon>Metazoa</taxon>
        <taxon>Ecdysozoa</taxon>
        <taxon>Nematoda</taxon>
        <taxon>Chromadorea</taxon>
        <taxon>Rhabditida</taxon>
        <taxon>Rhabditina</taxon>
        <taxon>Rhabditomorpha</taxon>
        <taxon>Rhabditoidea</taxon>
        <taxon>Rhabditidae</taxon>
        <taxon>Peloderinae</taxon>
        <taxon>Caenorhabditis</taxon>
    </lineage>
</organism>
<reference evidence="3" key="1">
    <citation type="submission" date="2007-07" db="EMBL/GenBank/DDBJ databases">
        <title>PCAP assembly of the Caenorhabditis remanei genome.</title>
        <authorList>
            <consortium name="The Caenorhabditis remanei Sequencing Consortium"/>
            <person name="Wilson R.K."/>
        </authorList>
    </citation>
    <scope>NUCLEOTIDE SEQUENCE [LARGE SCALE GENOMIC DNA]</scope>
    <source>
        <strain evidence="3">PB4641</strain>
    </source>
</reference>
<dbReference type="InParanoid" id="E3LPM3"/>
<keyword evidence="4" id="KW-1185">Reference proteome</keyword>
<dbReference type="SUPFAM" id="SSF81321">
    <property type="entry name" value="Family A G protein-coupled receptor-like"/>
    <property type="match status" value="1"/>
</dbReference>
<protein>
    <submittedName>
        <fullName evidence="3">CRE-SRX-82 protein</fullName>
    </submittedName>
</protein>
<evidence type="ECO:0000259" key="2">
    <source>
        <dbReference type="Pfam" id="PF10328"/>
    </source>
</evidence>
<gene>
    <name evidence="3" type="primary">Cre-srx-82</name>
    <name evidence="3" type="ORF">CRE_26986</name>
</gene>
<dbReference type="EMBL" id="DS268412">
    <property type="protein sequence ID" value="EFP05797.1"/>
    <property type="molecule type" value="Genomic_DNA"/>
</dbReference>
<name>E3LPM3_CAERE</name>
<feature type="transmembrane region" description="Helical" evidence="1">
    <location>
        <begin position="132"/>
        <end position="153"/>
    </location>
</feature>
<dbReference type="AlphaFoldDB" id="E3LPM3"/>
<accession>E3LPM3</accession>
<dbReference type="InterPro" id="IPR019430">
    <property type="entry name" value="7TM_GPCR_serpentine_rcpt_Srx"/>
</dbReference>
<feature type="transmembrane region" description="Helical" evidence="1">
    <location>
        <begin position="98"/>
        <end position="120"/>
    </location>
</feature>